<evidence type="ECO:0000313" key="3">
    <source>
        <dbReference type="Proteomes" id="UP001217754"/>
    </source>
</evidence>
<gene>
    <name evidence="2" type="ORF">MJAP1_003115</name>
</gene>
<dbReference type="AlphaFoldDB" id="A0AAF0F3K2"/>
<proteinExistence type="predicted"/>
<name>A0AAF0F3K2_9BASI</name>
<feature type="region of interest" description="Disordered" evidence="1">
    <location>
        <begin position="265"/>
        <end position="293"/>
    </location>
</feature>
<sequence>MAVTGTARIPTLGPNALGSVATHLQTQHGAQSLGPWRLRFRPYRTVRGSHSEEHTKGLRAEQPADDLRRQRRVMWEVTDAAQPKAVFLLFEDAAMPTRAEMRATSSEGHSRWHAHVVSAEFATLLRHANLPGPLGTPAGTLGPGAWMQRGANIAFDGLSFRIRLGQAQASLLGTAPEQEVVLSIGNVIVGADRVVGGIVEIQYLPLTRLSPSSSLLGSLLVALLPPNLVPLLTPVPAPAHELILPSSVVPRTMLAPSQLEEVVPASTSEWRNASQGRQAPQNPEAFPPWDDEPNYTPDVVGWTGVEPRRRMAFVYLTMLRAEGLA</sequence>
<evidence type="ECO:0000313" key="2">
    <source>
        <dbReference type="EMBL" id="WFD40130.1"/>
    </source>
</evidence>
<evidence type="ECO:0000256" key="1">
    <source>
        <dbReference type="SAM" id="MobiDB-lite"/>
    </source>
</evidence>
<protein>
    <recommendedName>
        <fullName evidence="4">Mediator complex subunit 20</fullName>
    </recommendedName>
</protein>
<accession>A0AAF0F3K2</accession>
<dbReference type="EMBL" id="CP119962">
    <property type="protein sequence ID" value="WFD40130.1"/>
    <property type="molecule type" value="Genomic_DNA"/>
</dbReference>
<dbReference type="RefSeq" id="XP_060123027.1">
    <property type="nucleotide sequence ID" value="XM_060267044.1"/>
</dbReference>
<feature type="compositionally biased region" description="Polar residues" evidence="1">
    <location>
        <begin position="265"/>
        <end position="281"/>
    </location>
</feature>
<organism evidence="2 3">
    <name type="scientific">Malassezia japonica</name>
    <dbReference type="NCBI Taxonomy" id="223818"/>
    <lineage>
        <taxon>Eukaryota</taxon>
        <taxon>Fungi</taxon>
        <taxon>Dikarya</taxon>
        <taxon>Basidiomycota</taxon>
        <taxon>Ustilaginomycotina</taxon>
        <taxon>Malasseziomycetes</taxon>
        <taxon>Malasseziales</taxon>
        <taxon>Malasseziaceae</taxon>
        <taxon>Malassezia</taxon>
    </lineage>
</organism>
<evidence type="ECO:0008006" key="4">
    <source>
        <dbReference type="Google" id="ProtNLM"/>
    </source>
</evidence>
<dbReference type="GeneID" id="85226766"/>
<keyword evidence="3" id="KW-1185">Reference proteome</keyword>
<dbReference type="Proteomes" id="UP001217754">
    <property type="component" value="Chromosome 5"/>
</dbReference>
<reference evidence="2" key="1">
    <citation type="submission" date="2023-03" db="EMBL/GenBank/DDBJ databases">
        <title>Mating type loci evolution in Malassezia.</title>
        <authorList>
            <person name="Coelho M.A."/>
        </authorList>
    </citation>
    <scope>NUCLEOTIDE SEQUENCE</scope>
    <source>
        <strain evidence="2">CBS 9431</strain>
    </source>
</reference>